<evidence type="ECO:0000313" key="5">
    <source>
        <dbReference type="Proteomes" id="UP000186607"/>
    </source>
</evidence>
<dbReference type="EMBL" id="MSTI01000107">
    <property type="protein sequence ID" value="OLV17287.1"/>
    <property type="molecule type" value="Genomic_DNA"/>
</dbReference>
<name>A0A1U7NWK9_9DEIO</name>
<evidence type="ECO:0000259" key="2">
    <source>
        <dbReference type="PROSITE" id="PS51371"/>
    </source>
</evidence>
<sequence length="38" mass="4144">MKEVMTGNPACCLPDTPLPEAARTMERHDCGCLPVVEK</sequence>
<keyword evidence="1" id="KW-0129">CBS domain</keyword>
<keyword evidence="5" id="KW-1185">Reference proteome</keyword>
<organism evidence="3 5">
    <name type="scientific">Deinococcus marmoris</name>
    <dbReference type="NCBI Taxonomy" id="249408"/>
    <lineage>
        <taxon>Bacteria</taxon>
        <taxon>Thermotogati</taxon>
        <taxon>Deinococcota</taxon>
        <taxon>Deinococci</taxon>
        <taxon>Deinococcales</taxon>
        <taxon>Deinococcaceae</taxon>
        <taxon>Deinococcus</taxon>
    </lineage>
</organism>
<comment type="caution">
    <text evidence="3">The sequence shown here is derived from an EMBL/GenBank/DDBJ whole genome shotgun (WGS) entry which is preliminary data.</text>
</comment>
<proteinExistence type="predicted"/>
<evidence type="ECO:0000313" key="3">
    <source>
        <dbReference type="EMBL" id="OLV17287.1"/>
    </source>
</evidence>
<dbReference type="EMBL" id="MSTI01000062">
    <property type="protein sequence ID" value="OLV18652.1"/>
    <property type="molecule type" value="Genomic_DNA"/>
</dbReference>
<dbReference type="InterPro" id="IPR000644">
    <property type="entry name" value="CBS_dom"/>
</dbReference>
<dbReference type="Gene3D" id="3.10.580.10">
    <property type="entry name" value="CBS-domain"/>
    <property type="match status" value="1"/>
</dbReference>
<evidence type="ECO:0000313" key="4">
    <source>
        <dbReference type="EMBL" id="OLV18652.1"/>
    </source>
</evidence>
<reference evidence="3 5" key="1">
    <citation type="submission" date="2017-01" db="EMBL/GenBank/DDBJ databases">
        <title>Genome Analysis of Deinococcus marmoris KOPRI26562.</title>
        <authorList>
            <person name="Kim J.H."/>
            <person name="Oh H.-M."/>
        </authorList>
    </citation>
    <scope>NUCLEOTIDE SEQUENCE [LARGE SCALE GENOMIC DNA]</scope>
    <source>
        <strain evidence="3 5">KOPRI26562</strain>
    </source>
</reference>
<gene>
    <name evidence="4" type="ORF">BOO71_0004996</name>
    <name evidence="3" type="ORF">BOO71_0009475</name>
</gene>
<dbReference type="SUPFAM" id="SSF54631">
    <property type="entry name" value="CBS-domain pair"/>
    <property type="match status" value="1"/>
</dbReference>
<dbReference type="Pfam" id="PF00571">
    <property type="entry name" value="CBS"/>
    <property type="match status" value="1"/>
</dbReference>
<accession>A0A1U7NWK9</accession>
<dbReference type="AlphaFoldDB" id="A0A1U7NWK9"/>
<dbReference type="Proteomes" id="UP000186607">
    <property type="component" value="Unassembled WGS sequence"/>
</dbReference>
<protein>
    <recommendedName>
        <fullName evidence="2">CBS domain-containing protein</fullName>
    </recommendedName>
</protein>
<feature type="domain" description="CBS" evidence="2">
    <location>
        <begin position="5"/>
        <end position="38"/>
    </location>
</feature>
<dbReference type="InterPro" id="IPR046342">
    <property type="entry name" value="CBS_dom_sf"/>
</dbReference>
<evidence type="ECO:0000256" key="1">
    <source>
        <dbReference type="PROSITE-ProRule" id="PRU00703"/>
    </source>
</evidence>
<dbReference type="PROSITE" id="PS51371">
    <property type="entry name" value="CBS"/>
    <property type="match status" value="1"/>
</dbReference>